<dbReference type="CDD" id="cd14498">
    <property type="entry name" value="DSP"/>
    <property type="match status" value="1"/>
</dbReference>
<evidence type="ECO:0000256" key="5">
    <source>
        <dbReference type="SAM" id="MobiDB-lite"/>
    </source>
</evidence>
<dbReference type="Gene3D" id="3.90.190.10">
    <property type="entry name" value="Protein tyrosine phosphatase superfamily"/>
    <property type="match status" value="1"/>
</dbReference>
<keyword evidence="10" id="KW-1185">Reference proteome</keyword>
<keyword evidence="3" id="KW-0378">Hydrolase</keyword>
<dbReference type="PANTHER" id="PTHR10159:SF530">
    <property type="entry name" value="DUAL SPECIFICITY PROTEIN PHOSPHATASE DDB_G0271350-RELATED"/>
    <property type="match status" value="1"/>
</dbReference>
<comment type="similarity">
    <text evidence="1">Belongs to the protein-tyrosine phosphatase family. Non-receptor class dual specificity subfamily.</text>
</comment>
<evidence type="ECO:0000259" key="6">
    <source>
        <dbReference type="PROSITE" id="PS50054"/>
    </source>
</evidence>
<evidence type="ECO:0000256" key="4">
    <source>
        <dbReference type="ARBA" id="ARBA00022912"/>
    </source>
</evidence>
<dbReference type="GO" id="GO:0043409">
    <property type="term" value="P:negative regulation of MAPK cascade"/>
    <property type="evidence" value="ECO:0007669"/>
    <property type="project" value="TreeGrafter"/>
</dbReference>
<evidence type="ECO:0000256" key="1">
    <source>
        <dbReference type="ARBA" id="ARBA00008601"/>
    </source>
</evidence>
<proteinExistence type="inferred from homology"/>
<feature type="compositionally biased region" description="Polar residues" evidence="5">
    <location>
        <begin position="390"/>
        <end position="402"/>
    </location>
</feature>
<organism evidence="9 10">
    <name type="scientific">Podila minutissima</name>
    <dbReference type="NCBI Taxonomy" id="64525"/>
    <lineage>
        <taxon>Eukaryota</taxon>
        <taxon>Fungi</taxon>
        <taxon>Fungi incertae sedis</taxon>
        <taxon>Mucoromycota</taxon>
        <taxon>Mortierellomycotina</taxon>
        <taxon>Mortierellomycetes</taxon>
        <taxon>Mortierellales</taxon>
        <taxon>Mortierellaceae</taxon>
        <taxon>Podila</taxon>
    </lineage>
</organism>
<feature type="domain" description="Tyrosine-protein phosphatase" evidence="6">
    <location>
        <begin position="451"/>
        <end position="595"/>
    </location>
</feature>
<dbReference type="EC" id="3.1.3.48" evidence="2"/>
<evidence type="ECO:0000259" key="8">
    <source>
        <dbReference type="PROSITE" id="PS50206"/>
    </source>
</evidence>
<dbReference type="EMBL" id="JAAAUY010000798">
    <property type="protein sequence ID" value="KAF9326320.1"/>
    <property type="molecule type" value="Genomic_DNA"/>
</dbReference>
<dbReference type="SUPFAM" id="SSF52821">
    <property type="entry name" value="Rhodanese/Cell cycle control phosphatase"/>
    <property type="match status" value="1"/>
</dbReference>
<dbReference type="SMART" id="SM00195">
    <property type="entry name" value="DSPc"/>
    <property type="match status" value="1"/>
</dbReference>
<evidence type="ECO:0000256" key="3">
    <source>
        <dbReference type="ARBA" id="ARBA00022801"/>
    </source>
</evidence>
<name>A0A9P5SDI0_9FUNG</name>
<dbReference type="InterPro" id="IPR029021">
    <property type="entry name" value="Prot-tyrosine_phosphatase-like"/>
</dbReference>
<dbReference type="InterPro" id="IPR000340">
    <property type="entry name" value="Dual-sp_phosphatase_cat-dom"/>
</dbReference>
<dbReference type="InterPro" id="IPR001763">
    <property type="entry name" value="Rhodanese-like_dom"/>
</dbReference>
<feature type="domain" description="Tyrosine specific protein phosphatases" evidence="7">
    <location>
        <begin position="518"/>
        <end position="576"/>
    </location>
</feature>
<dbReference type="GO" id="GO:0005737">
    <property type="term" value="C:cytoplasm"/>
    <property type="evidence" value="ECO:0007669"/>
    <property type="project" value="TreeGrafter"/>
</dbReference>
<reference evidence="9" key="1">
    <citation type="journal article" date="2020" name="Fungal Divers.">
        <title>Resolving the Mortierellaceae phylogeny through synthesis of multi-gene phylogenetics and phylogenomics.</title>
        <authorList>
            <person name="Vandepol N."/>
            <person name="Liber J."/>
            <person name="Desiro A."/>
            <person name="Na H."/>
            <person name="Kennedy M."/>
            <person name="Barry K."/>
            <person name="Grigoriev I.V."/>
            <person name="Miller A.N."/>
            <person name="O'Donnell K."/>
            <person name="Stajich J.E."/>
            <person name="Bonito G."/>
        </authorList>
    </citation>
    <scope>NUCLEOTIDE SEQUENCE</scope>
    <source>
        <strain evidence="9">NVP1</strain>
    </source>
</reference>
<evidence type="ECO:0000313" key="9">
    <source>
        <dbReference type="EMBL" id="KAF9326320.1"/>
    </source>
</evidence>
<sequence>MISSPQQTEQTPFPASPISPAKLATLIETASRSSVDACAGSRRSQPLILDLRSQTVFLPLAIQQSINISMPTLLMRRYRRGVAVSSCSIESFITMPSDKDLFHSIQESWSLLEPVDIIVLDQDMSAGPEEYGRSATAAWTLVSVLEQGAGIQFQQQQVRLWYLEGGFEAFQTWDAGEKFLVREGGLLSSSSIASLTGTLSCSPPAMSPLPTKSDTEEDMPLVKPQRRASMKPSLSIDTASIVFTPKGATTTTANKPVRRESLFSLNTKVVRPPGLSRSQTVGSASAPHLKPLMIPPPINTSSQPQQKSWLTVPTSTPAPSLSPVMSMEMSLSASTDHAFASTPSTWSANSTNGSGHFNVPQLSLKSKRSFSSINTTATSIREEGDESETDLSSFSPDSQRQTKGGFPHEYESHMFNSEGSTFQYYNNDTHDHDCSMDYEQEEEDENKGEQEISCILPGFLYLGPEIVTEAQVQELQSLGVKRVLNMAQECEDKVLVCKDQFEYHKIGVHDHVEADVSAGLLKAVEIIASSTESPVYVHCKAGKSRSVTATIAYLIMHLHWPLNKAYQHVLTQRPCMCPNIGFVTELMKVEKQTFGAEATGLHMRA</sequence>
<dbReference type="InterPro" id="IPR000387">
    <property type="entry name" value="Tyr_Pase_dom"/>
</dbReference>
<dbReference type="InterPro" id="IPR020422">
    <property type="entry name" value="TYR_PHOSPHATASE_DUAL_dom"/>
</dbReference>
<dbReference type="PROSITE" id="PS50056">
    <property type="entry name" value="TYR_PHOSPHATASE_2"/>
    <property type="match status" value="1"/>
</dbReference>
<dbReference type="InterPro" id="IPR036873">
    <property type="entry name" value="Rhodanese-like_dom_sf"/>
</dbReference>
<dbReference type="PANTHER" id="PTHR10159">
    <property type="entry name" value="DUAL SPECIFICITY PROTEIN PHOSPHATASE"/>
    <property type="match status" value="1"/>
</dbReference>
<evidence type="ECO:0000313" key="10">
    <source>
        <dbReference type="Proteomes" id="UP000696485"/>
    </source>
</evidence>
<dbReference type="SUPFAM" id="SSF52799">
    <property type="entry name" value="(Phosphotyrosine protein) phosphatases II"/>
    <property type="match status" value="1"/>
</dbReference>
<dbReference type="AlphaFoldDB" id="A0A9P5SDI0"/>
<keyword evidence="4" id="KW-0904">Protein phosphatase</keyword>
<protein>
    <recommendedName>
        <fullName evidence="2">protein-tyrosine-phosphatase</fullName>
        <ecNumber evidence="2">3.1.3.48</ecNumber>
    </recommendedName>
</protein>
<dbReference type="PROSITE" id="PS50206">
    <property type="entry name" value="RHODANESE_3"/>
    <property type="match status" value="1"/>
</dbReference>
<gene>
    <name evidence="9" type="ORF">BG006_010218</name>
</gene>
<accession>A0A9P5SDI0</accession>
<dbReference type="GO" id="GO:0004725">
    <property type="term" value="F:protein tyrosine phosphatase activity"/>
    <property type="evidence" value="ECO:0007669"/>
    <property type="project" value="UniProtKB-EC"/>
</dbReference>
<dbReference type="Gene3D" id="3.40.250.10">
    <property type="entry name" value="Rhodanese-like domain"/>
    <property type="match status" value="1"/>
</dbReference>
<evidence type="ECO:0000256" key="2">
    <source>
        <dbReference type="ARBA" id="ARBA00013064"/>
    </source>
</evidence>
<evidence type="ECO:0000259" key="7">
    <source>
        <dbReference type="PROSITE" id="PS50056"/>
    </source>
</evidence>
<dbReference type="Proteomes" id="UP000696485">
    <property type="component" value="Unassembled WGS sequence"/>
</dbReference>
<feature type="region of interest" description="Disordered" evidence="5">
    <location>
        <begin position="375"/>
        <end position="412"/>
    </location>
</feature>
<dbReference type="PROSITE" id="PS50054">
    <property type="entry name" value="TYR_PHOSPHATASE_DUAL"/>
    <property type="match status" value="1"/>
</dbReference>
<comment type="caution">
    <text evidence="9">The sequence shown here is derived from an EMBL/GenBank/DDBJ whole genome shotgun (WGS) entry which is preliminary data.</text>
</comment>
<dbReference type="Pfam" id="PF00782">
    <property type="entry name" value="DSPc"/>
    <property type="match status" value="1"/>
</dbReference>
<feature type="domain" description="Rhodanese" evidence="8">
    <location>
        <begin position="42"/>
        <end position="172"/>
    </location>
</feature>